<name>A0A1B6NXK5_9ZZZZ</name>
<organism evidence="2">
    <name type="scientific">marine sediment metagenome</name>
    <dbReference type="NCBI Taxonomy" id="412755"/>
    <lineage>
        <taxon>unclassified sequences</taxon>
        <taxon>metagenomes</taxon>
        <taxon>ecological metagenomes</taxon>
    </lineage>
</organism>
<protein>
    <submittedName>
        <fullName evidence="2">Uncharacterized protein</fullName>
    </submittedName>
</protein>
<dbReference type="EMBL" id="AYSL01000169">
    <property type="protein sequence ID" value="KTF08078.1"/>
    <property type="molecule type" value="Genomic_DNA"/>
</dbReference>
<keyword evidence="1" id="KW-1133">Transmembrane helix</keyword>
<reference evidence="2" key="1">
    <citation type="submission" date="2013-11" db="EMBL/GenBank/DDBJ databases">
        <title>Microbial diversity, functional groups and degradation webs in Northern and Southern Mediterranean and Red Sea marine crude oil polluted sites.</title>
        <authorList>
            <person name="Daffonchio D."/>
            <person name="Mapelli F."/>
            <person name="Ferrer M."/>
            <person name="Richter M."/>
            <person name="Cherif A."/>
            <person name="Malkawi H.I."/>
            <person name="Yakimov M.M."/>
            <person name="Abdel-Fattah Y.R."/>
            <person name="Blaghen M."/>
            <person name="Golyshin P.N."/>
            <person name="Kalogerakis N."/>
            <person name="Boon N."/>
            <person name="Magagnini M."/>
            <person name="Fava F."/>
        </authorList>
    </citation>
    <scope>NUCLEOTIDE SEQUENCE</scope>
</reference>
<keyword evidence="1" id="KW-0472">Membrane</keyword>
<dbReference type="AlphaFoldDB" id="A0A1B6NXK5"/>
<gene>
    <name evidence="2" type="ORF">MGSAQ_000426</name>
</gene>
<keyword evidence="1" id="KW-0812">Transmembrane</keyword>
<accession>A0A1B6NXK5</accession>
<proteinExistence type="predicted"/>
<sequence length="74" mass="8274">MLDHDSPPSKVTVAPPSLALIMFKLFSGFIHISWVSPWGRDLISKVLPPSMDLCSCTFITYRVFSSLGSTLMWL</sequence>
<feature type="transmembrane region" description="Helical" evidence="1">
    <location>
        <begin position="12"/>
        <end position="35"/>
    </location>
</feature>
<comment type="caution">
    <text evidence="2">The sequence shown here is derived from an EMBL/GenBank/DDBJ whole genome shotgun (WGS) entry which is preliminary data.</text>
</comment>
<evidence type="ECO:0000313" key="2">
    <source>
        <dbReference type="EMBL" id="KTF08078.1"/>
    </source>
</evidence>
<evidence type="ECO:0000256" key="1">
    <source>
        <dbReference type="SAM" id="Phobius"/>
    </source>
</evidence>